<protein>
    <submittedName>
        <fullName evidence="1">Uncharacterized protein</fullName>
    </submittedName>
</protein>
<dbReference type="OrthoDB" id="1444577at2"/>
<proteinExistence type="predicted"/>
<dbReference type="AlphaFoldDB" id="A0A4U0EY25"/>
<accession>A0A4U0EY25</accession>
<dbReference type="Proteomes" id="UP000307657">
    <property type="component" value="Unassembled WGS sequence"/>
</dbReference>
<comment type="caution">
    <text evidence="1">The sequence shown here is derived from an EMBL/GenBank/DDBJ whole genome shotgun (WGS) entry which is preliminary data.</text>
</comment>
<dbReference type="EMBL" id="SUPL01000003">
    <property type="protein sequence ID" value="TJY36304.1"/>
    <property type="molecule type" value="Genomic_DNA"/>
</dbReference>
<gene>
    <name evidence="1" type="ORF">E5167_06460</name>
</gene>
<reference evidence="1 2" key="1">
    <citation type="submission" date="2019-04" db="EMBL/GenBank/DDBJ databases">
        <title>Lacinutrix sp. nov., isolated from marine water.</title>
        <authorList>
            <person name="Kim W."/>
        </authorList>
    </citation>
    <scope>NUCLEOTIDE SEQUENCE [LARGE SCALE GENOMIC DNA]</scope>
    <source>
        <strain evidence="1 2">CAU 1491</strain>
    </source>
</reference>
<sequence length="182" mass="21499">MKHIKLTFVLLLFFNCQNSKEEHVAIGTWNKCDKDGSYIEWKITNQYMLILTTRSNEIFLFKNNIINNNLVLSEFKNGTRLVGNNDTVVTVRRSKNKIILRSRFTGDYSELNKAEFDFEPIDSTNLELWRKNILSEFNRRASNVICTDTRNKDEKRYDFEVENIGELEMDKLDKIKIDSIEN</sequence>
<name>A0A4U0EY25_9FLAO</name>
<organism evidence="1 2">
    <name type="scientific">Pontimicrobium aquaticum</name>
    <dbReference type="NCBI Taxonomy" id="2565367"/>
    <lineage>
        <taxon>Bacteria</taxon>
        <taxon>Pseudomonadati</taxon>
        <taxon>Bacteroidota</taxon>
        <taxon>Flavobacteriia</taxon>
        <taxon>Flavobacteriales</taxon>
        <taxon>Flavobacteriaceae</taxon>
        <taxon>Pontimicrobium</taxon>
    </lineage>
</organism>
<evidence type="ECO:0000313" key="1">
    <source>
        <dbReference type="EMBL" id="TJY36304.1"/>
    </source>
</evidence>
<evidence type="ECO:0000313" key="2">
    <source>
        <dbReference type="Proteomes" id="UP000307657"/>
    </source>
</evidence>
<keyword evidence="2" id="KW-1185">Reference proteome</keyword>
<dbReference type="RefSeq" id="WP_136842306.1">
    <property type="nucleotide sequence ID" value="NZ_SUPL01000003.1"/>
</dbReference>